<protein>
    <submittedName>
        <fullName evidence="2">DNA polymerase delta subunit 3</fullName>
    </submittedName>
</protein>
<dbReference type="Gene3D" id="3.90.1030.20">
    <property type="entry name" value="DNA polymerase delta, p66 (Cdc27) subunit, wHTH domain"/>
    <property type="match status" value="1"/>
</dbReference>
<dbReference type="InterPro" id="IPR041913">
    <property type="entry name" value="POLD3_sf"/>
</dbReference>
<dbReference type="Proteomes" id="UP000038040">
    <property type="component" value="Unplaced"/>
</dbReference>
<evidence type="ECO:0000313" key="2">
    <source>
        <dbReference type="WBParaSite" id="DME_0000695201-mRNA-1"/>
    </source>
</evidence>
<sequence length="158" mass="18552">LHVFIFSDIFLPKATLNLNEYFSELKNFYEENKDKANLYVVYVVSGTMCSNSKKYSPSFYRRVQLVRGENLDKIKALYDSVDTCEIFCLHTKKIKSLYSIYCVDRLDDDEFIQTDPERSWITCPVAQIKRAEMLEKYAQISAESSQKSELVFFYLLVI</sequence>
<dbReference type="AlphaFoldDB" id="A0A0N4UHC9"/>
<name>A0A0N4UHC9_DRAME</name>
<reference evidence="2" key="1">
    <citation type="submission" date="2017-02" db="UniProtKB">
        <authorList>
            <consortium name="WormBaseParasite"/>
        </authorList>
    </citation>
    <scope>IDENTIFICATION</scope>
</reference>
<accession>A0A0N4UHC9</accession>
<evidence type="ECO:0000313" key="1">
    <source>
        <dbReference type="Proteomes" id="UP000038040"/>
    </source>
</evidence>
<dbReference type="WBParaSite" id="DME_0000695201-mRNA-1">
    <property type="protein sequence ID" value="DME_0000695201-mRNA-1"/>
    <property type="gene ID" value="DME_0000695201"/>
</dbReference>
<organism evidence="1 2">
    <name type="scientific">Dracunculus medinensis</name>
    <name type="common">Guinea worm</name>
    <dbReference type="NCBI Taxonomy" id="318479"/>
    <lineage>
        <taxon>Eukaryota</taxon>
        <taxon>Metazoa</taxon>
        <taxon>Ecdysozoa</taxon>
        <taxon>Nematoda</taxon>
        <taxon>Chromadorea</taxon>
        <taxon>Rhabditida</taxon>
        <taxon>Spirurina</taxon>
        <taxon>Dracunculoidea</taxon>
        <taxon>Dracunculidae</taxon>
        <taxon>Dracunculus</taxon>
    </lineage>
</organism>
<proteinExistence type="predicted"/>